<keyword evidence="3" id="KW-0479">Metal-binding</keyword>
<dbReference type="PROSITE" id="PS01033">
    <property type="entry name" value="GLOBIN"/>
    <property type="match status" value="1"/>
</dbReference>
<evidence type="ECO:0000313" key="7">
    <source>
        <dbReference type="EMBL" id="RAL43646.1"/>
    </source>
</evidence>
<evidence type="ECO:0000259" key="6">
    <source>
        <dbReference type="PROSITE" id="PS01033"/>
    </source>
</evidence>
<protein>
    <recommendedName>
        <fullName evidence="6">Globin domain-containing protein</fullName>
    </recommendedName>
</protein>
<dbReference type="InterPro" id="IPR012292">
    <property type="entry name" value="Globin/Proto"/>
</dbReference>
<dbReference type="GO" id="GO:0019825">
    <property type="term" value="F:oxygen binding"/>
    <property type="evidence" value="ECO:0007669"/>
    <property type="project" value="InterPro"/>
</dbReference>
<evidence type="ECO:0000313" key="8">
    <source>
        <dbReference type="Proteomes" id="UP000249390"/>
    </source>
</evidence>
<reference evidence="7 8" key="1">
    <citation type="submission" date="2018-06" db="EMBL/GenBank/DDBJ databases">
        <title>The Genome of Cuscuta australis (Dodder) Provides Insight into the Evolution of Plant Parasitism.</title>
        <authorList>
            <person name="Liu H."/>
        </authorList>
    </citation>
    <scope>NUCLEOTIDE SEQUENCE [LARGE SCALE GENOMIC DNA]</scope>
    <source>
        <strain evidence="8">cv. Yunnan</strain>
        <tissue evidence="7">Vines</tissue>
    </source>
</reference>
<dbReference type="PANTHER" id="PTHR22924:SF92">
    <property type="entry name" value="NON-SYMBIOTIC HEMOGLOBIN 2"/>
    <property type="match status" value="1"/>
</dbReference>
<accession>A0A328DDR8</accession>
<keyword evidence="4" id="KW-0408">Iron</keyword>
<dbReference type="InterPro" id="IPR001032">
    <property type="entry name" value="Leghaemoglobin-like"/>
</dbReference>
<keyword evidence="2" id="KW-0349">Heme</keyword>
<dbReference type="PRINTS" id="PR00188">
    <property type="entry name" value="PLANTGLOBIN"/>
</dbReference>
<dbReference type="AlphaFoldDB" id="A0A328DDR8"/>
<evidence type="ECO:0000256" key="2">
    <source>
        <dbReference type="ARBA" id="ARBA00022617"/>
    </source>
</evidence>
<evidence type="ECO:0000256" key="1">
    <source>
        <dbReference type="ARBA" id="ARBA00007609"/>
    </source>
</evidence>
<dbReference type="Gene3D" id="1.10.490.10">
    <property type="entry name" value="Globins"/>
    <property type="match status" value="1"/>
</dbReference>
<sequence>MFSFQKMNSTDDDDGEEEDAIPAAGNNSNKLIKSHALIVFKLTCDSAIQLKEKGEVLVGRTTLKFLGDIHLQKGVTAPHFEVVKEALLQTVKEAMGETWNEEMNEAWGEAYDHLATAIKDEMMAQVSPPPPPPPKVWCIHLATVPCFTPNLEQVIT</sequence>
<dbReference type="GO" id="GO:0020037">
    <property type="term" value="F:heme binding"/>
    <property type="evidence" value="ECO:0007669"/>
    <property type="project" value="InterPro"/>
</dbReference>
<dbReference type="GO" id="GO:0046872">
    <property type="term" value="F:metal ion binding"/>
    <property type="evidence" value="ECO:0007669"/>
    <property type="project" value="UniProtKB-KW"/>
</dbReference>
<gene>
    <name evidence="7" type="ORF">DM860_017502</name>
</gene>
<evidence type="ECO:0000256" key="3">
    <source>
        <dbReference type="ARBA" id="ARBA00022723"/>
    </source>
</evidence>
<comment type="caution">
    <text evidence="7">The sequence shown here is derived from an EMBL/GenBank/DDBJ whole genome shotgun (WGS) entry which is preliminary data.</text>
</comment>
<feature type="domain" description="Globin" evidence="6">
    <location>
        <begin position="1"/>
        <end position="123"/>
    </location>
</feature>
<dbReference type="InterPro" id="IPR000971">
    <property type="entry name" value="Globin"/>
</dbReference>
<comment type="similarity">
    <text evidence="1">Belongs to the plant globin family.</text>
</comment>
<feature type="compositionally biased region" description="Acidic residues" evidence="5">
    <location>
        <begin position="10"/>
        <end position="20"/>
    </location>
</feature>
<organism evidence="7 8">
    <name type="scientific">Cuscuta australis</name>
    <dbReference type="NCBI Taxonomy" id="267555"/>
    <lineage>
        <taxon>Eukaryota</taxon>
        <taxon>Viridiplantae</taxon>
        <taxon>Streptophyta</taxon>
        <taxon>Embryophyta</taxon>
        <taxon>Tracheophyta</taxon>
        <taxon>Spermatophyta</taxon>
        <taxon>Magnoliopsida</taxon>
        <taxon>eudicotyledons</taxon>
        <taxon>Gunneridae</taxon>
        <taxon>Pentapetalae</taxon>
        <taxon>asterids</taxon>
        <taxon>lamiids</taxon>
        <taxon>Solanales</taxon>
        <taxon>Convolvulaceae</taxon>
        <taxon>Cuscuteae</taxon>
        <taxon>Cuscuta</taxon>
        <taxon>Cuscuta subgen. Grammica</taxon>
        <taxon>Cuscuta sect. Cleistogrammica</taxon>
    </lineage>
</organism>
<proteinExistence type="inferred from homology"/>
<keyword evidence="8" id="KW-1185">Reference proteome</keyword>
<dbReference type="SUPFAM" id="SSF46458">
    <property type="entry name" value="Globin-like"/>
    <property type="match status" value="1"/>
</dbReference>
<dbReference type="Pfam" id="PF00042">
    <property type="entry name" value="Globin"/>
    <property type="match status" value="1"/>
</dbReference>
<name>A0A328DDR8_9ASTE</name>
<dbReference type="InterPro" id="IPR009050">
    <property type="entry name" value="Globin-like_sf"/>
</dbReference>
<evidence type="ECO:0000256" key="5">
    <source>
        <dbReference type="SAM" id="MobiDB-lite"/>
    </source>
</evidence>
<dbReference type="Proteomes" id="UP000249390">
    <property type="component" value="Unassembled WGS sequence"/>
</dbReference>
<feature type="region of interest" description="Disordered" evidence="5">
    <location>
        <begin position="1"/>
        <end position="26"/>
    </location>
</feature>
<dbReference type="PANTHER" id="PTHR22924">
    <property type="entry name" value="LEGHEMOGLOBIN-RELATED"/>
    <property type="match status" value="1"/>
</dbReference>
<evidence type="ECO:0000256" key="4">
    <source>
        <dbReference type="ARBA" id="ARBA00023004"/>
    </source>
</evidence>
<dbReference type="EMBL" id="NQVE01000153">
    <property type="protein sequence ID" value="RAL43646.1"/>
    <property type="molecule type" value="Genomic_DNA"/>
</dbReference>